<dbReference type="GO" id="GO:0000978">
    <property type="term" value="F:RNA polymerase II cis-regulatory region sequence-specific DNA binding"/>
    <property type="evidence" value="ECO:0007669"/>
    <property type="project" value="TreeGrafter"/>
</dbReference>
<evidence type="ECO:0000256" key="7">
    <source>
        <dbReference type="PROSITE-ProRule" id="PRU00042"/>
    </source>
</evidence>
<feature type="domain" description="C2H2-type" evidence="8">
    <location>
        <begin position="227"/>
        <end position="249"/>
    </location>
</feature>
<feature type="domain" description="C2H2-type" evidence="8">
    <location>
        <begin position="283"/>
        <end position="306"/>
    </location>
</feature>
<dbReference type="AlphaFoldDB" id="J7FM12"/>
<feature type="domain" description="C2H2-type" evidence="8">
    <location>
        <begin position="255"/>
        <end position="282"/>
    </location>
</feature>
<dbReference type="InterPro" id="IPR027756">
    <property type="entry name" value="Ovo-like"/>
</dbReference>
<dbReference type="FunFam" id="3.30.160.60:FF:000452">
    <property type="entry name" value="Transcription factor Ovo-like 2"/>
    <property type="match status" value="1"/>
</dbReference>
<keyword evidence="4 7" id="KW-0863">Zinc-finger</keyword>
<comment type="subcellular location">
    <subcellularLocation>
        <location evidence="1">Nucleus</location>
    </subcellularLocation>
</comment>
<dbReference type="GO" id="GO:0000981">
    <property type="term" value="F:DNA-binding transcription factor activity, RNA polymerase II-specific"/>
    <property type="evidence" value="ECO:0007669"/>
    <property type="project" value="TreeGrafter"/>
</dbReference>
<organism evidence="9">
    <name type="scientific">Schmidtea mediterranea</name>
    <name type="common">Freshwater planarian flatworm</name>
    <dbReference type="NCBI Taxonomy" id="79327"/>
    <lineage>
        <taxon>Eukaryota</taxon>
        <taxon>Metazoa</taxon>
        <taxon>Spiralia</taxon>
        <taxon>Lophotrochozoa</taxon>
        <taxon>Platyhelminthes</taxon>
        <taxon>Rhabditophora</taxon>
        <taxon>Seriata</taxon>
        <taxon>Tricladida</taxon>
        <taxon>Continenticola</taxon>
        <taxon>Geoplanoidea</taxon>
        <taxon>Dugesiidae</taxon>
        <taxon>Schmidtea</taxon>
    </lineage>
</organism>
<dbReference type="Pfam" id="PF00096">
    <property type="entry name" value="zf-C2H2"/>
    <property type="match status" value="2"/>
</dbReference>
<evidence type="ECO:0000313" key="9">
    <source>
        <dbReference type="EMBL" id="AFP48372.1"/>
    </source>
</evidence>
<dbReference type="PROSITE" id="PS50157">
    <property type="entry name" value="ZINC_FINGER_C2H2_2"/>
    <property type="match status" value="3"/>
</dbReference>
<keyword evidence="2" id="KW-0479">Metal-binding</keyword>
<dbReference type="PROSITE" id="PS00028">
    <property type="entry name" value="ZINC_FINGER_C2H2_1"/>
    <property type="match status" value="3"/>
</dbReference>
<dbReference type="SUPFAM" id="SSF57667">
    <property type="entry name" value="beta-beta-alpha zinc fingers"/>
    <property type="match status" value="2"/>
</dbReference>
<dbReference type="Gene3D" id="3.30.160.60">
    <property type="entry name" value="Classic Zinc Finger"/>
    <property type="match status" value="3"/>
</dbReference>
<dbReference type="InterPro" id="IPR036236">
    <property type="entry name" value="Znf_C2H2_sf"/>
</dbReference>
<protein>
    <submittedName>
        <fullName evidence="9">Ovo</fullName>
    </submittedName>
</protein>
<dbReference type="SMART" id="SM00355">
    <property type="entry name" value="ZnF_C2H2"/>
    <property type="match status" value="4"/>
</dbReference>
<dbReference type="EMBL" id="JX091074">
    <property type="protein sequence ID" value="AFP48372.1"/>
    <property type="molecule type" value="mRNA"/>
</dbReference>
<keyword evidence="3" id="KW-0677">Repeat</keyword>
<evidence type="ECO:0000256" key="6">
    <source>
        <dbReference type="ARBA" id="ARBA00023242"/>
    </source>
</evidence>
<evidence type="ECO:0000256" key="2">
    <source>
        <dbReference type="ARBA" id="ARBA00022723"/>
    </source>
</evidence>
<dbReference type="GO" id="GO:0005634">
    <property type="term" value="C:nucleus"/>
    <property type="evidence" value="ECO:0007669"/>
    <property type="project" value="UniProtKB-SubCell"/>
</dbReference>
<dbReference type="InterPro" id="IPR013087">
    <property type="entry name" value="Znf_C2H2_type"/>
</dbReference>
<reference evidence="9" key="1">
    <citation type="submission" date="2012-05" db="EMBL/GenBank/DDBJ databases">
        <title>Transcriptome analysis of a simple eye identifies ovo as a specific regulator of eye regeneration.</title>
        <authorList>
            <person name="Lapan S.W."/>
            <person name="Reddien P.W."/>
        </authorList>
    </citation>
    <scope>NUCLEOTIDE SEQUENCE</scope>
</reference>
<dbReference type="OrthoDB" id="6508643at2759"/>
<evidence type="ECO:0000256" key="1">
    <source>
        <dbReference type="ARBA" id="ARBA00004123"/>
    </source>
</evidence>
<dbReference type="PANTHER" id="PTHR10032:SF271">
    <property type="entry name" value="RH12261P-RELATED"/>
    <property type="match status" value="1"/>
</dbReference>
<evidence type="ECO:0000256" key="4">
    <source>
        <dbReference type="ARBA" id="ARBA00022771"/>
    </source>
</evidence>
<evidence type="ECO:0000256" key="3">
    <source>
        <dbReference type="ARBA" id="ARBA00022737"/>
    </source>
</evidence>
<keyword evidence="6" id="KW-0539">Nucleus</keyword>
<name>J7FM12_SCHMD</name>
<dbReference type="PANTHER" id="PTHR10032">
    <property type="entry name" value="ZINC FINGER PROTEIN WITH KRAB AND SCAN DOMAINS"/>
    <property type="match status" value="1"/>
</dbReference>
<keyword evidence="5" id="KW-0862">Zinc</keyword>
<dbReference type="GO" id="GO:0008270">
    <property type="term" value="F:zinc ion binding"/>
    <property type="evidence" value="ECO:0007669"/>
    <property type="project" value="UniProtKB-KW"/>
</dbReference>
<sequence length="361" mass="42382">MSIFLISTLLANDDEMPTDLSSKTEKIENHEKSERNLCKYSSQFLSCFYSQEMLTLLMRKNFINQYSFYLKIFSGFPQFVDNFNLVNPTDFTVNSNSTTILPSFNFHKTSLNIEMNTSLANSSSTGRSSPTETVSENLWLEKVKVEKYFHLIENLSQSQENIEDIVKTIKVKRRNFAEYIKKLYLSDPAKFKLTNGGDGIVNPFRKQFKEERDKSMDKFCIEVNHNYQCKICNKVFPSKKHMQRHIRSHGVNFDWLCKYCFKPFIDSYDLKRHTRVHTGVQPYKCQSCTRKFSQRCSLESHQVKIHGVALNYLYKERRNKLYPCEICSYSTSCKATWLSHIIQEHPNSLYAKEEALKGKYN</sequence>
<evidence type="ECO:0000259" key="8">
    <source>
        <dbReference type="PROSITE" id="PS50157"/>
    </source>
</evidence>
<evidence type="ECO:0000256" key="5">
    <source>
        <dbReference type="ARBA" id="ARBA00022833"/>
    </source>
</evidence>
<accession>J7FM12</accession>
<dbReference type="GO" id="GO:0009913">
    <property type="term" value="P:epidermal cell differentiation"/>
    <property type="evidence" value="ECO:0007669"/>
    <property type="project" value="TreeGrafter"/>
</dbReference>
<proteinExistence type="evidence at transcript level"/>